<dbReference type="RefSeq" id="WP_069995723.1">
    <property type="nucleotide sequence ID" value="NZ_FMPG01000010.1"/>
</dbReference>
<reference evidence="5 7" key="2">
    <citation type="submission" date="2016-09" db="EMBL/GenBank/DDBJ databases">
        <authorList>
            <consortium name="Pathogen Informatics"/>
        </authorList>
    </citation>
    <scope>NUCLEOTIDE SEQUENCE [LARGE SCALE GENOMIC DNA]</scope>
    <source>
        <strain evidence="5 7">82B</strain>
    </source>
</reference>
<evidence type="ECO:0000313" key="6">
    <source>
        <dbReference type="Proteomes" id="UP000095412"/>
    </source>
</evidence>
<dbReference type="Gene3D" id="3.40.1620.10">
    <property type="entry name" value="YefM-like domain"/>
    <property type="match status" value="1"/>
</dbReference>
<dbReference type="InterPro" id="IPR036165">
    <property type="entry name" value="YefM-like_sf"/>
</dbReference>
<evidence type="ECO:0000313" key="7">
    <source>
        <dbReference type="Proteomes" id="UP000095768"/>
    </source>
</evidence>
<dbReference type="InterPro" id="IPR006442">
    <property type="entry name" value="Antitoxin_Phd/YefM"/>
</dbReference>
<dbReference type="Proteomes" id="UP000095412">
    <property type="component" value="Unassembled WGS sequence"/>
</dbReference>
<dbReference type="SUPFAM" id="SSF143120">
    <property type="entry name" value="YefM-like"/>
    <property type="match status" value="1"/>
</dbReference>
<dbReference type="EMBL" id="FMPI01000010">
    <property type="protein sequence ID" value="SCT01562.1"/>
    <property type="molecule type" value="Genomic_DNA"/>
</dbReference>
<evidence type="ECO:0000313" key="4">
    <source>
        <dbReference type="EMBL" id="SCT01562.1"/>
    </source>
</evidence>
<reference evidence="4 6" key="1">
    <citation type="submission" date="2016-09" db="EMBL/GenBank/DDBJ databases">
        <authorList>
            <consortium name="Pathogen Informatics"/>
            <person name="Sun Q."/>
            <person name="Inoue M."/>
        </authorList>
    </citation>
    <scope>NUCLEOTIDE SEQUENCE [LARGE SCALE GENOMIC DNA]</scope>
    <source>
        <strain evidence="4 6">82C</strain>
    </source>
</reference>
<accession>A0A1D4MT01</accession>
<dbReference type="Pfam" id="PF02604">
    <property type="entry name" value="PhdYeFM_antitox"/>
    <property type="match status" value="1"/>
</dbReference>
<evidence type="ECO:0000256" key="1">
    <source>
        <dbReference type="ARBA" id="ARBA00009981"/>
    </source>
</evidence>
<organism evidence="5 7">
    <name type="scientific">Staphylococcus caeli</name>
    <dbReference type="NCBI Taxonomy" id="2201815"/>
    <lineage>
        <taxon>Bacteria</taxon>
        <taxon>Bacillati</taxon>
        <taxon>Bacillota</taxon>
        <taxon>Bacilli</taxon>
        <taxon>Bacillales</taxon>
        <taxon>Staphylococcaceae</taxon>
        <taxon>Staphylococcus</taxon>
    </lineage>
</organism>
<dbReference type="EMBL" id="FMPG01000010">
    <property type="protein sequence ID" value="SCT23606.1"/>
    <property type="molecule type" value="Genomic_DNA"/>
</dbReference>
<evidence type="ECO:0000313" key="5">
    <source>
        <dbReference type="EMBL" id="SCT23606.1"/>
    </source>
</evidence>
<evidence type="ECO:0000256" key="3">
    <source>
        <dbReference type="SAM" id="MobiDB-lite"/>
    </source>
</evidence>
<evidence type="ECO:0000256" key="2">
    <source>
        <dbReference type="RuleBase" id="RU362080"/>
    </source>
</evidence>
<feature type="region of interest" description="Disordered" evidence="3">
    <location>
        <begin position="66"/>
        <end position="85"/>
    </location>
</feature>
<dbReference type="AlphaFoldDB" id="A0A1D4MT01"/>
<proteinExistence type="inferred from homology"/>
<keyword evidence="6" id="KW-1185">Reference proteome</keyword>
<gene>
    <name evidence="5" type="primary">relJ</name>
    <name evidence="5" type="ORF">SAMEA2297795_02053</name>
    <name evidence="4" type="ORF">SAMEA2297796_01574</name>
</gene>
<dbReference type="PANTHER" id="PTHR33713:SF6">
    <property type="entry name" value="ANTITOXIN YEFM"/>
    <property type="match status" value="1"/>
</dbReference>
<sequence length="85" mass="9801">MNIKSPTNARKEFYELLKQVNDNNEPVYINSSNTENNAVIIGQKDWNSIQETLYLESTGTLDKVRAREQDQSGHTNVDDIDWDNL</sequence>
<comment type="function">
    <text evidence="2">Antitoxin component of a type II toxin-antitoxin (TA) system.</text>
</comment>
<dbReference type="PANTHER" id="PTHR33713">
    <property type="entry name" value="ANTITOXIN YAFN-RELATED"/>
    <property type="match status" value="1"/>
</dbReference>
<name>A0A1D4MT01_9STAP</name>
<dbReference type="Proteomes" id="UP000095768">
    <property type="component" value="Unassembled WGS sequence"/>
</dbReference>
<comment type="similarity">
    <text evidence="1 2">Belongs to the phD/YefM antitoxin family.</text>
</comment>
<dbReference type="OrthoDB" id="2427986at2"/>
<dbReference type="InterPro" id="IPR051405">
    <property type="entry name" value="phD/YefM_antitoxin"/>
</dbReference>
<dbReference type="NCBIfam" id="TIGR01552">
    <property type="entry name" value="phd_fam"/>
    <property type="match status" value="1"/>
</dbReference>
<protein>
    <recommendedName>
        <fullName evidence="2">Antitoxin</fullName>
    </recommendedName>
</protein>